<dbReference type="PANTHER" id="PTHR12714">
    <property type="entry name" value="PROTEIN-S ISOPRENYLCYSTEINE O-METHYLTRANSFERASE"/>
    <property type="match status" value="1"/>
</dbReference>
<feature type="transmembrane region" description="Helical" evidence="5">
    <location>
        <begin position="38"/>
        <end position="57"/>
    </location>
</feature>
<dbReference type="Proteomes" id="UP001596422">
    <property type="component" value="Unassembled WGS sequence"/>
</dbReference>
<protein>
    <submittedName>
        <fullName evidence="6">Methyltransferase family protein</fullName>
        <ecNumber evidence="6">2.1.1.100</ecNumber>
        <ecNumber evidence="6">2.1.1.334</ecNumber>
    </submittedName>
</protein>
<dbReference type="EC" id="2.1.1.334" evidence="6"/>
<gene>
    <name evidence="6" type="ORF">ACFQDL_14555</name>
</gene>
<feature type="transmembrane region" description="Helical" evidence="5">
    <location>
        <begin position="92"/>
        <end position="119"/>
    </location>
</feature>
<comment type="caution">
    <text evidence="6">The sequence shown here is derived from an EMBL/GenBank/DDBJ whole genome shotgun (WGS) entry which is preliminary data.</text>
</comment>
<dbReference type="Pfam" id="PF04191">
    <property type="entry name" value="PEMT"/>
    <property type="match status" value="1"/>
</dbReference>
<dbReference type="GO" id="GO:0032259">
    <property type="term" value="P:methylation"/>
    <property type="evidence" value="ECO:0007669"/>
    <property type="project" value="UniProtKB-KW"/>
</dbReference>
<dbReference type="PANTHER" id="PTHR12714:SF24">
    <property type="entry name" value="SLR1182 PROTEIN"/>
    <property type="match status" value="1"/>
</dbReference>
<keyword evidence="6" id="KW-0489">Methyltransferase</keyword>
<name>A0ABW2A1C0_9GAMM</name>
<dbReference type="RefSeq" id="WP_379909664.1">
    <property type="nucleotide sequence ID" value="NZ_JBHSWE010000001.1"/>
</dbReference>
<dbReference type="EC" id="2.1.1.100" evidence="6"/>
<dbReference type="EMBL" id="JBHSWE010000001">
    <property type="protein sequence ID" value="MFC6671154.1"/>
    <property type="molecule type" value="Genomic_DNA"/>
</dbReference>
<dbReference type="GO" id="GO:0004671">
    <property type="term" value="F:protein C-terminal S-isoprenylcysteine carboxyl O-methyltransferase activity"/>
    <property type="evidence" value="ECO:0007669"/>
    <property type="project" value="UniProtKB-EC"/>
</dbReference>
<sequence>MERKIPPLILVLLWLLCMGVLSALLPSPSLVFEGHIGLAVLLGMAGFAVALTGVLHFRRAGTTLNPVAPEDASALVTSGIYRYSRNPMYLGFLLWLAAAAVWLAHLAAFALLPVFVLYLNRFQIEPEERALGRIFGESFADYCRRVRRWI</sequence>
<evidence type="ECO:0000313" key="7">
    <source>
        <dbReference type="Proteomes" id="UP001596422"/>
    </source>
</evidence>
<keyword evidence="3 5" id="KW-1133">Transmembrane helix</keyword>
<dbReference type="InterPro" id="IPR007318">
    <property type="entry name" value="Phopholipid_MeTrfase"/>
</dbReference>
<evidence type="ECO:0000256" key="4">
    <source>
        <dbReference type="ARBA" id="ARBA00023136"/>
    </source>
</evidence>
<evidence type="ECO:0000256" key="3">
    <source>
        <dbReference type="ARBA" id="ARBA00022989"/>
    </source>
</evidence>
<evidence type="ECO:0000256" key="1">
    <source>
        <dbReference type="ARBA" id="ARBA00004127"/>
    </source>
</evidence>
<comment type="subcellular location">
    <subcellularLocation>
        <location evidence="1">Endomembrane system</location>
        <topology evidence="1">Multi-pass membrane protein</topology>
    </subcellularLocation>
</comment>
<evidence type="ECO:0000256" key="2">
    <source>
        <dbReference type="ARBA" id="ARBA00022692"/>
    </source>
</evidence>
<keyword evidence="4 5" id="KW-0472">Membrane</keyword>
<reference evidence="7" key="1">
    <citation type="journal article" date="2019" name="Int. J. Syst. Evol. Microbiol.">
        <title>The Global Catalogue of Microorganisms (GCM) 10K type strain sequencing project: providing services to taxonomists for standard genome sequencing and annotation.</title>
        <authorList>
            <consortium name="The Broad Institute Genomics Platform"/>
            <consortium name="The Broad Institute Genome Sequencing Center for Infectious Disease"/>
            <person name="Wu L."/>
            <person name="Ma J."/>
        </authorList>
    </citation>
    <scope>NUCLEOTIDE SEQUENCE [LARGE SCALE GENOMIC DNA]</scope>
    <source>
        <strain evidence="7">NBRC 111756</strain>
    </source>
</reference>
<keyword evidence="2 5" id="KW-0812">Transmembrane</keyword>
<accession>A0ABW2A1C0</accession>
<evidence type="ECO:0000256" key="5">
    <source>
        <dbReference type="SAM" id="Phobius"/>
    </source>
</evidence>
<dbReference type="Gene3D" id="1.20.120.1630">
    <property type="match status" value="1"/>
</dbReference>
<proteinExistence type="predicted"/>
<keyword evidence="6" id="KW-0808">Transferase</keyword>
<keyword evidence="7" id="KW-1185">Reference proteome</keyword>
<organism evidence="6 7">
    <name type="scientific">Marinobacterium aestuariivivens</name>
    <dbReference type="NCBI Taxonomy" id="1698799"/>
    <lineage>
        <taxon>Bacteria</taxon>
        <taxon>Pseudomonadati</taxon>
        <taxon>Pseudomonadota</taxon>
        <taxon>Gammaproteobacteria</taxon>
        <taxon>Oceanospirillales</taxon>
        <taxon>Oceanospirillaceae</taxon>
        <taxon>Marinobacterium</taxon>
    </lineage>
</organism>
<evidence type="ECO:0000313" key="6">
    <source>
        <dbReference type="EMBL" id="MFC6671154.1"/>
    </source>
</evidence>